<evidence type="ECO:0000256" key="7">
    <source>
        <dbReference type="ARBA" id="ARBA00022723"/>
    </source>
</evidence>
<keyword evidence="12" id="KW-0456">Lyase</keyword>
<dbReference type="NCBIfam" id="NF003253">
    <property type="entry name" value="PRK04210.1"/>
    <property type="match status" value="1"/>
</dbReference>
<protein>
    <recommendedName>
        <fullName evidence="5">phosphoenolpyruvate carboxykinase (GTP)</fullName>
        <ecNumber evidence="5">4.1.1.32</ecNumber>
    </recommendedName>
</protein>
<evidence type="ECO:0000313" key="16">
    <source>
        <dbReference type="Proteomes" id="UP000007635"/>
    </source>
</evidence>
<feature type="domain" description="Phosphoenolpyruvate carboxykinase GTP-utilising N-terminal" evidence="14">
    <location>
        <begin position="2"/>
        <end position="231"/>
    </location>
</feature>
<keyword evidence="11" id="KW-0464">Manganese</keyword>
<dbReference type="FunFam" id="3.40.449.10:FF:000003">
    <property type="entry name" value="Phosphoenolpyruvate carboxykinase, cytosolic [GTP]"/>
    <property type="match status" value="1"/>
</dbReference>
<keyword evidence="9" id="KW-0210">Decarboxylase</keyword>
<comment type="pathway">
    <text evidence="2">Carbohydrate biosynthesis; gluconeogenesis.</text>
</comment>
<dbReference type="InterPro" id="IPR008209">
    <property type="entry name" value="PEP_carboxykinase_GTP"/>
</dbReference>
<proteinExistence type="inferred from homology"/>
<dbReference type="PIRSF" id="PIRSF001348">
    <property type="entry name" value="PEP_carboxykinase_GTP"/>
    <property type="match status" value="1"/>
</dbReference>
<dbReference type="GO" id="GO:0019543">
    <property type="term" value="P:propionate catabolic process"/>
    <property type="evidence" value="ECO:0007669"/>
    <property type="project" value="TreeGrafter"/>
</dbReference>
<evidence type="ECO:0000256" key="9">
    <source>
        <dbReference type="ARBA" id="ARBA00022793"/>
    </source>
</evidence>
<dbReference type="InterPro" id="IPR035078">
    <property type="entry name" value="PEP_carboxykinase_GTP_N"/>
</dbReference>
<dbReference type="Gene3D" id="2.170.8.10">
    <property type="entry name" value="Phosphoenolpyruvate Carboxykinase, domain 2"/>
    <property type="match status" value="1"/>
</dbReference>
<feature type="domain" description="Phosphoenolpyruvate carboxykinase C-terminal P-loop" evidence="13">
    <location>
        <begin position="235"/>
        <end position="591"/>
    </location>
</feature>
<accession>A0AAQ4NQG5</accession>
<comment type="subunit">
    <text evidence="4">Monomer.</text>
</comment>
<dbReference type="PANTHER" id="PTHR11561:SF11">
    <property type="entry name" value="PHOSPHOENOLPYRUVATE CARBOXYKINASE [GTP], MITOCHONDRIAL"/>
    <property type="match status" value="1"/>
</dbReference>
<name>A0AAQ4NQG5_GASAC</name>
<dbReference type="GO" id="GO:0005525">
    <property type="term" value="F:GTP binding"/>
    <property type="evidence" value="ECO:0007669"/>
    <property type="project" value="UniProtKB-KW"/>
</dbReference>
<dbReference type="Ensembl" id="ENSGACT00000075913.1">
    <property type="protein sequence ID" value="ENSGACP00000028697.1"/>
    <property type="gene ID" value="ENSGACG00000002198.2"/>
</dbReference>
<dbReference type="InterPro" id="IPR008210">
    <property type="entry name" value="PEP_carboxykinase_N"/>
</dbReference>
<dbReference type="GO" id="GO:0070365">
    <property type="term" value="P:hepatocyte differentiation"/>
    <property type="evidence" value="ECO:0007669"/>
    <property type="project" value="TreeGrafter"/>
</dbReference>
<dbReference type="PANTHER" id="PTHR11561">
    <property type="entry name" value="PHOSPHOENOLPYRUVATE CARBOXYKINASE"/>
    <property type="match status" value="1"/>
</dbReference>
<dbReference type="GO" id="GO:0004613">
    <property type="term" value="F:phosphoenolpyruvate carboxykinase (GTP) activity"/>
    <property type="evidence" value="ECO:0007669"/>
    <property type="project" value="UniProtKB-EC"/>
</dbReference>
<dbReference type="GO" id="GO:0032869">
    <property type="term" value="P:cellular response to insulin stimulus"/>
    <property type="evidence" value="ECO:0007669"/>
    <property type="project" value="TreeGrafter"/>
</dbReference>
<reference evidence="15 16" key="1">
    <citation type="journal article" date="2021" name="G3 (Bethesda)">
        <title>Improved contiguity of the threespine stickleback genome using long-read sequencing.</title>
        <authorList>
            <person name="Nath S."/>
            <person name="Shaw D.E."/>
            <person name="White M.A."/>
        </authorList>
    </citation>
    <scope>NUCLEOTIDE SEQUENCE [LARGE SCALE GENOMIC DNA]</scope>
    <source>
        <strain evidence="15 16">Lake Benthic</strain>
    </source>
</reference>
<dbReference type="HAMAP" id="MF_00452">
    <property type="entry name" value="PEPCK_GTP"/>
    <property type="match status" value="1"/>
</dbReference>
<dbReference type="GO" id="GO:0030145">
    <property type="term" value="F:manganese ion binding"/>
    <property type="evidence" value="ECO:0007669"/>
    <property type="project" value="TreeGrafter"/>
</dbReference>
<evidence type="ECO:0000256" key="10">
    <source>
        <dbReference type="ARBA" id="ARBA00023134"/>
    </source>
</evidence>
<organism evidence="15 16">
    <name type="scientific">Gasterosteus aculeatus aculeatus</name>
    <name type="common">three-spined stickleback</name>
    <dbReference type="NCBI Taxonomy" id="481459"/>
    <lineage>
        <taxon>Eukaryota</taxon>
        <taxon>Metazoa</taxon>
        <taxon>Chordata</taxon>
        <taxon>Craniata</taxon>
        <taxon>Vertebrata</taxon>
        <taxon>Euteleostomi</taxon>
        <taxon>Actinopterygii</taxon>
        <taxon>Neopterygii</taxon>
        <taxon>Teleostei</taxon>
        <taxon>Neoteleostei</taxon>
        <taxon>Acanthomorphata</taxon>
        <taxon>Eupercaria</taxon>
        <taxon>Perciformes</taxon>
        <taxon>Cottioidei</taxon>
        <taxon>Gasterosteales</taxon>
        <taxon>Gasterosteidae</taxon>
        <taxon>Gasterosteus</taxon>
    </lineage>
</organism>
<dbReference type="SUPFAM" id="SSF53795">
    <property type="entry name" value="PEP carboxykinase-like"/>
    <property type="match status" value="1"/>
</dbReference>
<evidence type="ECO:0000256" key="5">
    <source>
        <dbReference type="ARBA" id="ARBA00012306"/>
    </source>
</evidence>
<dbReference type="GO" id="GO:0071549">
    <property type="term" value="P:cellular response to dexamethasone stimulus"/>
    <property type="evidence" value="ECO:0007669"/>
    <property type="project" value="TreeGrafter"/>
</dbReference>
<dbReference type="GeneTree" id="ENSGT00390000001912"/>
<evidence type="ECO:0000259" key="13">
    <source>
        <dbReference type="Pfam" id="PF00821"/>
    </source>
</evidence>
<keyword evidence="16" id="KW-1185">Reference proteome</keyword>
<dbReference type="InterPro" id="IPR018091">
    <property type="entry name" value="PEP_carboxykin_GTP_CS"/>
</dbReference>
<dbReference type="GO" id="GO:0046327">
    <property type="term" value="P:glycerol biosynthetic process from pyruvate"/>
    <property type="evidence" value="ECO:0007669"/>
    <property type="project" value="TreeGrafter"/>
</dbReference>
<evidence type="ECO:0000256" key="8">
    <source>
        <dbReference type="ARBA" id="ARBA00022741"/>
    </source>
</evidence>
<dbReference type="EC" id="4.1.1.32" evidence="5"/>
<dbReference type="Proteomes" id="UP000007635">
    <property type="component" value="Chromosome XXI"/>
</dbReference>
<evidence type="ECO:0000313" key="15">
    <source>
        <dbReference type="Ensembl" id="ENSGACP00000028697.1"/>
    </source>
</evidence>
<evidence type="ECO:0000256" key="1">
    <source>
        <dbReference type="ARBA" id="ARBA00001936"/>
    </source>
</evidence>
<evidence type="ECO:0000256" key="11">
    <source>
        <dbReference type="ARBA" id="ARBA00023211"/>
    </source>
</evidence>
<dbReference type="FunFam" id="3.90.228.20:FF:000005">
    <property type="entry name" value="Phosphoenolpyruvate carboxykinase [GTP], mitochondrial"/>
    <property type="match status" value="1"/>
</dbReference>
<evidence type="ECO:0000256" key="2">
    <source>
        <dbReference type="ARBA" id="ARBA00004742"/>
    </source>
</evidence>
<dbReference type="Gene3D" id="3.90.228.20">
    <property type="match status" value="1"/>
</dbReference>
<evidence type="ECO:0000256" key="6">
    <source>
        <dbReference type="ARBA" id="ARBA00022432"/>
    </source>
</evidence>
<dbReference type="InterPro" id="IPR013035">
    <property type="entry name" value="PEP_carboxykinase_C"/>
</dbReference>
<dbReference type="InterPro" id="IPR035077">
    <property type="entry name" value="PEP_carboxykinase_GTP_C"/>
</dbReference>
<sequence>ADFVRRAADECKPARVHVVTGTPQETANILAGLEIEGMVKKLPKYENCWLARTDPKDVARVESKTVIVTKSQRDTVPIPAGGAKSQLGSWMSESDWQAARQERFPGCMAGRTMYVIPFSMGPVGSPLTKYGVQVTDSAYVVASMGTMTRMGTPVLNKLSEGAEFVRCQHSVGRPLPLKAPLVNSWPCNPEKVLISHLPDTRQIMSFGSGYGGNSLLGKKCFALRIASRIAKDEGWLAEHMLILGITNPQGVKRYVAAAFPSACGKTNLAMMKPALPGWKVECVGDDIAWMKFDSQGKLRAINPENGFFGVAPGTSNKTNPYAMATIAKNTVFTNVGETSDGGVWWEGLDPPPAGVTLTDWHGKTWQKGSSTQCAHPNSRFCAPAAQCPIIDPQWESAEGVPIDAIIFGGRRPEGRCCSQSFSLHNRRLCLKAPLLHSPGKVIMHDPFAMRPFFGYNFGDYLAHWLSMQTRKAPTHLPKIFHVNWFRKNPANGAFLWPGFGENARALEWIFKRCGREREEEAAKRSIIGWLPEDGAIDTKGLGSDVDMGALFDVPRSFWQKETKELRAYFSQQVGADLPAQMEAELKALEERVHK</sequence>
<evidence type="ECO:0000256" key="12">
    <source>
        <dbReference type="ARBA" id="ARBA00023239"/>
    </source>
</evidence>
<keyword evidence="10" id="KW-0342">GTP-binding</keyword>
<dbReference type="PROSITE" id="PS00505">
    <property type="entry name" value="PEPCK_GTP"/>
    <property type="match status" value="1"/>
</dbReference>
<keyword evidence="8" id="KW-0547">Nucleotide-binding</keyword>
<dbReference type="GO" id="GO:0006107">
    <property type="term" value="P:oxaloacetate metabolic process"/>
    <property type="evidence" value="ECO:0007669"/>
    <property type="project" value="TreeGrafter"/>
</dbReference>
<keyword evidence="6" id="KW-0312">Gluconeogenesis</keyword>
<keyword evidence="7" id="KW-0479">Metal-binding</keyword>
<dbReference type="GO" id="GO:0042594">
    <property type="term" value="P:response to starvation"/>
    <property type="evidence" value="ECO:0007669"/>
    <property type="project" value="TreeGrafter"/>
</dbReference>
<reference evidence="15" key="2">
    <citation type="submission" date="2025-08" db="UniProtKB">
        <authorList>
            <consortium name="Ensembl"/>
        </authorList>
    </citation>
    <scope>IDENTIFICATION</scope>
</reference>
<evidence type="ECO:0000259" key="14">
    <source>
        <dbReference type="Pfam" id="PF17297"/>
    </source>
</evidence>
<dbReference type="Pfam" id="PF00821">
    <property type="entry name" value="PEPCK_GTP"/>
    <property type="match status" value="1"/>
</dbReference>
<dbReference type="CDD" id="cd00819">
    <property type="entry name" value="PEPCK_GTP"/>
    <property type="match status" value="1"/>
</dbReference>
<comment type="cofactor">
    <cofactor evidence="1">
        <name>Mn(2+)</name>
        <dbReference type="ChEBI" id="CHEBI:29035"/>
    </cofactor>
</comment>
<evidence type="ECO:0000256" key="3">
    <source>
        <dbReference type="ARBA" id="ARBA00005796"/>
    </source>
</evidence>
<dbReference type="Pfam" id="PF17297">
    <property type="entry name" value="PEPCK_N"/>
    <property type="match status" value="1"/>
</dbReference>
<dbReference type="GO" id="GO:0071333">
    <property type="term" value="P:cellular response to glucose stimulus"/>
    <property type="evidence" value="ECO:0007669"/>
    <property type="project" value="TreeGrafter"/>
</dbReference>
<dbReference type="GO" id="GO:0005829">
    <property type="term" value="C:cytosol"/>
    <property type="evidence" value="ECO:0007669"/>
    <property type="project" value="TreeGrafter"/>
</dbReference>
<reference evidence="15" key="3">
    <citation type="submission" date="2025-09" db="UniProtKB">
        <authorList>
            <consortium name="Ensembl"/>
        </authorList>
    </citation>
    <scope>IDENTIFICATION</scope>
</reference>
<dbReference type="SUPFAM" id="SSF68923">
    <property type="entry name" value="PEP carboxykinase N-terminal domain"/>
    <property type="match status" value="1"/>
</dbReference>
<dbReference type="Gene3D" id="3.40.449.10">
    <property type="entry name" value="Phosphoenolpyruvate Carboxykinase, domain 1"/>
    <property type="match status" value="1"/>
</dbReference>
<evidence type="ECO:0000256" key="4">
    <source>
        <dbReference type="ARBA" id="ARBA00011245"/>
    </source>
</evidence>
<comment type="similarity">
    <text evidence="3">Belongs to the phosphoenolpyruvate carboxykinase [GTP] family.</text>
</comment>
<dbReference type="AlphaFoldDB" id="A0AAQ4NQG5"/>
<dbReference type="GO" id="GO:0006094">
    <property type="term" value="P:gluconeogenesis"/>
    <property type="evidence" value="ECO:0007669"/>
    <property type="project" value="UniProtKB-KW"/>
</dbReference>